<feature type="domain" description="Non-reducing end beta-L-arabinofuranosidase-like GH127 catalytic" evidence="1">
    <location>
        <begin position="16"/>
        <end position="420"/>
    </location>
</feature>
<gene>
    <name evidence="4" type="ORF">HUG10_09710</name>
</gene>
<evidence type="ECO:0000259" key="3">
    <source>
        <dbReference type="Pfam" id="PF20737"/>
    </source>
</evidence>
<dbReference type="Pfam" id="PF20737">
    <property type="entry name" value="Glyco_hydro127C"/>
    <property type="match status" value="1"/>
</dbReference>
<reference evidence="4 5" key="1">
    <citation type="submission" date="2020-07" db="EMBL/GenBank/DDBJ databases">
        <title>Gai3-2, isolated from salt lake.</title>
        <authorList>
            <person name="Cui H."/>
            <person name="Shi X."/>
        </authorList>
    </citation>
    <scope>NUCLEOTIDE SEQUENCE [LARGE SCALE GENOMIC DNA]</scope>
    <source>
        <strain evidence="4 5">Gai3-2</strain>
    </source>
</reference>
<dbReference type="GO" id="GO:0016787">
    <property type="term" value="F:hydrolase activity"/>
    <property type="evidence" value="ECO:0007669"/>
    <property type="project" value="UniProtKB-KW"/>
</dbReference>
<feature type="domain" description="Non-reducing end beta-L-arabinofuranosidase-like GH127 C-terminal" evidence="3">
    <location>
        <begin position="531"/>
        <end position="643"/>
    </location>
</feature>
<organism evidence="4 5">
    <name type="scientific">Halorarum halophilum</name>
    <dbReference type="NCBI Taxonomy" id="2743090"/>
    <lineage>
        <taxon>Archaea</taxon>
        <taxon>Methanobacteriati</taxon>
        <taxon>Methanobacteriota</taxon>
        <taxon>Stenosarchaea group</taxon>
        <taxon>Halobacteria</taxon>
        <taxon>Halobacteriales</taxon>
        <taxon>Haloferacaceae</taxon>
        <taxon>Halorarum</taxon>
    </lineage>
</organism>
<dbReference type="Pfam" id="PF20736">
    <property type="entry name" value="Glyco_hydro127M"/>
    <property type="match status" value="1"/>
</dbReference>
<dbReference type="Pfam" id="PF07944">
    <property type="entry name" value="Beta-AFase-like_GH127_cat"/>
    <property type="match status" value="1"/>
</dbReference>
<dbReference type="PANTHER" id="PTHR43465:SF2">
    <property type="entry name" value="DUF1680 DOMAIN PROTEIN (AFU_ORTHOLOGUE AFUA_1G08910)"/>
    <property type="match status" value="1"/>
</dbReference>
<dbReference type="SUPFAM" id="SSF48208">
    <property type="entry name" value="Six-hairpin glycosidases"/>
    <property type="match status" value="1"/>
</dbReference>
<protein>
    <submittedName>
        <fullName evidence="4">Glycoside hydrolase family 127 protein</fullName>
    </submittedName>
</protein>
<feature type="domain" description="Non-reducing end beta-L-arabinofuranosidase-like GH127 middle" evidence="2">
    <location>
        <begin position="432"/>
        <end position="529"/>
    </location>
</feature>
<keyword evidence="5" id="KW-1185">Reference proteome</keyword>
<dbReference type="RefSeq" id="WP_179169385.1">
    <property type="nucleotide sequence ID" value="NZ_CP058529.1"/>
</dbReference>
<dbReference type="AlphaFoldDB" id="A0A7D5GFJ7"/>
<dbReference type="GO" id="GO:0005975">
    <property type="term" value="P:carbohydrate metabolic process"/>
    <property type="evidence" value="ECO:0007669"/>
    <property type="project" value="InterPro"/>
</dbReference>
<dbReference type="InterPro" id="IPR049049">
    <property type="entry name" value="Beta-AFase-like_GH127_C"/>
</dbReference>
<evidence type="ECO:0000259" key="1">
    <source>
        <dbReference type="Pfam" id="PF07944"/>
    </source>
</evidence>
<keyword evidence="4" id="KW-0378">Hydrolase</keyword>
<dbReference type="OrthoDB" id="371693at2157"/>
<dbReference type="InterPro" id="IPR049046">
    <property type="entry name" value="Beta-AFase-like_GH127_middle"/>
</dbReference>
<evidence type="ECO:0000313" key="5">
    <source>
        <dbReference type="Proteomes" id="UP000509750"/>
    </source>
</evidence>
<dbReference type="KEGG" id="halg:HUG10_09710"/>
<evidence type="ECO:0000259" key="2">
    <source>
        <dbReference type="Pfam" id="PF20736"/>
    </source>
</evidence>
<dbReference type="InterPro" id="IPR049174">
    <property type="entry name" value="Beta-AFase-like"/>
</dbReference>
<dbReference type="Proteomes" id="UP000509750">
    <property type="component" value="Chromosome"/>
</dbReference>
<accession>A0A7D5GFJ7</accession>
<dbReference type="InterPro" id="IPR012878">
    <property type="entry name" value="Beta-AFase-like_GH127_cat"/>
</dbReference>
<dbReference type="InterPro" id="IPR008928">
    <property type="entry name" value="6-hairpin_glycosidase_sf"/>
</dbReference>
<name>A0A7D5GFJ7_9EURY</name>
<evidence type="ECO:0000313" key="4">
    <source>
        <dbReference type="EMBL" id="QLG27810.1"/>
    </source>
</evidence>
<dbReference type="GeneID" id="56029109"/>
<dbReference type="PANTHER" id="PTHR43465">
    <property type="entry name" value="DUF1680 DOMAIN PROTEIN (AFU_ORTHOLOGUE AFUA_1G08910)"/>
    <property type="match status" value="1"/>
</dbReference>
<dbReference type="EMBL" id="CP058529">
    <property type="protein sequence ID" value="QLG27810.1"/>
    <property type="molecule type" value="Genomic_DNA"/>
</dbReference>
<proteinExistence type="predicted"/>
<sequence>MTDSERAPLRRLPLTAVTIDDDFWSPRREVNRDVTVDHQYEQLEAGGCLDNFRRAAGDGGEFEGMWFEDSDAYKWIEAASYAQASEPTPERRERLDRVVSLVAAAQEPDGYLDTYFQLVEPDRKWTNLAMMHELYCAGHLIEAAVAHHEVTGGTSLLDVALALADHVDGVFGPDGRDGVPGHEGIELALVELSRVTGERRYLDLAEFFVDRRGAPDSRLKWETLNLDEIAGSADVDEGTRSVFLDDDGAHDRRYAQDHAPLRQQSTAEGHAVRAMYLYSGATDLLLAGAGDEELREALERLWENVTTRRSYVTGGIGPERAHEGFTDDYDLPNATAYAETCAAVGSVMWNERMARLTGESRFVDALETALYNGFLAGVSLDGTEFFYENPLESDGDHHRAGWFDCACCPPNVARLLASLERYVYAAGDGAAYVDLFVEGWADVDIGGTAVTLSQWTDYPWDGDVTVEVEAVDGSAGTAEFDLNLRLPGWCDDPSLAVNGDPVPIDATGGYATLDRKWRAGDTVALSLPMPVERLVAHPEVEADAGRVALRRGPLVYCLEGVDNDRPLHHLRVPTDSDVTAEFDEDLLGGVTVLSGDAVAPRVEEWADELYRPADDCEVESASFTAVPYYAWDNREASAMRVWVDAAKGR</sequence>